<feature type="domain" description="MIB/HERC2" evidence="14">
    <location>
        <begin position="110"/>
        <end position="182"/>
    </location>
</feature>
<dbReference type="PROSITE" id="PS50297">
    <property type="entry name" value="ANK_REP_REGION"/>
    <property type="match status" value="4"/>
</dbReference>
<feature type="repeat" description="ANK" evidence="10">
    <location>
        <begin position="569"/>
        <end position="601"/>
    </location>
</feature>
<evidence type="ECO:0000256" key="5">
    <source>
        <dbReference type="ARBA" id="ARBA00022723"/>
    </source>
</evidence>
<dbReference type="Gene3D" id="1.25.40.20">
    <property type="entry name" value="Ankyrin repeat-containing domain"/>
    <property type="match status" value="2"/>
</dbReference>
<dbReference type="SMART" id="SM00248">
    <property type="entry name" value="ANK"/>
    <property type="match status" value="8"/>
</dbReference>
<dbReference type="InterPro" id="IPR002110">
    <property type="entry name" value="Ankyrin_rpt"/>
</dbReference>
<keyword evidence="4" id="KW-0808">Transferase</keyword>
<dbReference type="PROSITE" id="PS51416">
    <property type="entry name" value="MIB_HERC2"/>
    <property type="match status" value="1"/>
</dbReference>
<dbReference type="GO" id="GO:0061630">
    <property type="term" value="F:ubiquitin protein ligase activity"/>
    <property type="evidence" value="ECO:0007669"/>
    <property type="project" value="UniProtKB-EC"/>
</dbReference>
<evidence type="ECO:0000259" key="13">
    <source>
        <dbReference type="PROSITE" id="PS50089"/>
    </source>
</evidence>
<feature type="repeat" description="ANK" evidence="10">
    <location>
        <begin position="670"/>
        <end position="703"/>
    </location>
</feature>
<keyword evidence="5" id="KW-0479">Metal-binding</keyword>
<dbReference type="InterPro" id="IPR001841">
    <property type="entry name" value="Znf_RING"/>
</dbReference>
<dbReference type="EC" id="2.3.2.27" evidence="3"/>
<comment type="pathway">
    <text evidence="2">Protein modification; protein ubiquitination.</text>
</comment>
<dbReference type="SUPFAM" id="SSF159034">
    <property type="entry name" value="Mib/herc2 domain-like"/>
    <property type="match status" value="1"/>
</dbReference>
<keyword evidence="7 11" id="KW-0863">Zinc-finger</keyword>
<dbReference type="Gene3D" id="2.30.30.40">
    <property type="entry name" value="SH3 Domains"/>
    <property type="match status" value="1"/>
</dbReference>
<proteinExistence type="predicted"/>
<dbReference type="PROSITE" id="PS50088">
    <property type="entry name" value="ANK_REPEAT"/>
    <property type="match status" value="4"/>
</dbReference>
<dbReference type="Pfam" id="PF13637">
    <property type="entry name" value="Ank_4"/>
    <property type="match status" value="1"/>
</dbReference>
<evidence type="ECO:0000256" key="2">
    <source>
        <dbReference type="ARBA" id="ARBA00004906"/>
    </source>
</evidence>
<evidence type="ECO:0000259" key="14">
    <source>
        <dbReference type="PROSITE" id="PS51416"/>
    </source>
</evidence>
<evidence type="ECO:0000256" key="1">
    <source>
        <dbReference type="ARBA" id="ARBA00000900"/>
    </source>
</evidence>
<evidence type="ECO:0000313" key="15">
    <source>
        <dbReference type="EnsemblMetazoa" id="G21106.1:cds"/>
    </source>
</evidence>
<feature type="region of interest" description="Disordered" evidence="12">
    <location>
        <begin position="811"/>
        <end position="849"/>
    </location>
</feature>
<keyword evidence="9" id="KW-0862">Zinc</keyword>
<dbReference type="AlphaFoldDB" id="A0A8W8K0H3"/>
<keyword evidence="16" id="KW-1185">Reference proteome</keyword>
<dbReference type="PANTHER" id="PTHR24202">
    <property type="entry name" value="E3 UBIQUITIN-PROTEIN LIGASE MIB2"/>
    <property type="match status" value="1"/>
</dbReference>
<dbReference type="InterPro" id="IPR010606">
    <property type="entry name" value="Mib_Herc2"/>
</dbReference>
<evidence type="ECO:0000256" key="4">
    <source>
        <dbReference type="ARBA" id="ARBA00022679"/>
    </source>
</evidence>
<evidence type="ECO:0000256" key="12">
    <source>
        <dbReference type="SAM" id="MobiDB-lite"/>
    </source>
</evidence>
<dbReference type="InterPro" id="IPR040847">
    <property type="entry name" value="SH3_15"/>
</dbReference>
<feature type="repeat" description="ANK" evidence="10">
    <location>
        <begin position="704"/>
        <end position="736"/>
    </location>
</feature>
<dbReference type="GO" id="GO:0005737">
    <property type="term" value="C:cytoplasm"/>
    <property type="evidence" value="ECO:0007669"/>
    <property type="project" value="TreeGrafter"/>
</dbReference>
<reference evidence="15" key="1">
    <citation type="submission" date="2022-08" db="UniProtKB">
        <authorList>
            <consortium name="EnsemblMetazoa"/>
        </authorList>
    </citation>
    <scope>IDENTIFICATION</scope>
    <source>
        <strain evidence="15">05x7-T-G4-1.051#20</strain>
    </source>
</reference>
<name>A0A8W8K0H3_MAGGI</name>
<feature type="compositionally biased region" description="Acidic residues" evidence="12">
    <location>
        <begin position="420"/>
        <end position="435"/>
    </location>
</feature>
<evidence type="ECO:0000256" key="10">
    <source>
        <dbReference type="PROSITE-ProRule" id="PRU00023"/>
    </source>
</evidence>
<keyword evidence="8" id="KW-0833">Ubl conjugation pathway</keyword>
<protein>
    <recommendedName>
        <fullName evidence="3">RING-type E3 ubiquitin transferase</fullName>
        <ecNumber evidence="3">2.3.2.27</ecNumber>
    </recommendedName>
</protein>
<dbReference type="Pfam" id="PF12796">
    <property type="entry name" value="Ank_2"/>
    <property type="match status" value="2"/>
</dbReference>
<feature type="compositionally biased region" description="Low complexity" evidence="12">
    <location>
        <begin position="817"/>
        <end position="849"/>
    </location>
</feature>
<evidence type="ECO:0000256" key="7">
    <source>
        <dbReference type="ARBA" id="ARBA00022771"/>
    </source>
</evidence>
<feature type="repeat" description="ANK" evidence="10">
    <location>
        <begin position="503"/>
        <end position="535"/>
    </location>
</feature>
<organism evidence="15 16">
    <name type="scientific">Magallana gigas</name>
    <name type="common">Pacific oyster</name>
    <name type="synonym">Crassostrea gigas</name>
    <dbReference type="NCBI Taxonomy" id="29159"/>
    <lineage>
        <taxon>Eukaryota</taxon>
        <taxon>Metazoa</taxon>
        <taxon>Spiralia</taxon>
        <taxon>Lophotrochozoa</taxon>
        <taxon>Mollusca</taxon>
        <taxon>Bivalvia</taxon>
        <taxon>Autobranchia</taxon>
        <taxon>Pteriomorphia</taxon>
        <taxon>Ostreida</taxon>
        <taxon>Ostreoidea</taxon>
        <taxon>Ostreidae</taxon>
        <taxon>Magallana</taxon>
    </lineage>
</organism>
<evidence type="ECO:0000256" key="8">
    <source>
        <dbReference type="ARBA" id="ARBA00022786"/>
    </source>
</evidence>
<dbReference type="InterPro" id="IPR036770">
    <property type="entry name" value="Ankyrin_rpt-contain_sf"/>
</dbReference>
<evidence type="ECO:0000256" key="11">
    <source>
        <dbReference type="PROSITE-ProRule" id="PRU00175"/>
    </source>
</evidence>
<feature type="region of interest" description="Disordered" evidence="12">
    <location>
        <begin position="179"/>
        <end position="210"/>
    </location>
</feature>
<feature type="region of interest" description="Disordered" evidence="12">
    <location>
        <begin position="420"/>
        <end position="446"/>
    </location>
</feature>
<dbReference type="PROSITE" id="PS50089">
    <property type="entry name" value="ZF_RING_2"/>
    <property type="match status" value="1"/>
</dbReference>
<dbReference type="InterPro" id="IPR037252">
    <property type="entry name" value="Mib_Herc2_sf"/>
</dbReference>
<dbReference type="Pfam" id="PF18346">
    <property type="entry name" value="SH3_15"/>
    <property type="match status" value="2"/>
</dbReference>
<dbReference type="Proteomes" id="UP000005408">
    <property type="component" value="Unassembled WGS sequence"/>
</dbReference>
<keyword evidence="6" id="KW-0677">Repeat</keyword>
<dbReference type="GO" id="GO:0008270">
    <property type="term" value="F:zinc ion binding"/>
    <property type="evidence" value="ECO:0007669"/>
    <property type="project" value="UniProtKB-KW"/>
</dbReference>
<evidence type="ECO:0000313" key="16">
    <source>
        <dbReference type="Proteomes" id="UP000005408"/>
    </source>
</evidence>
<evidence type="ECO:0000256" key="6">
    <source>
        <dbReference type="ARBA" id="ARBA00022737"/>
    </source>
</evidence>
<accession>A0A8W8K0H3</accession>
<sequence length="925" mass="102418">MTLEICAPILYLQGYCARYSTDKKRVEENYENGFECLIFDESEKCPTRYPSNDAYKSSADNDFQTEKPQPKFEFSQQFFDYQRNAWNCRKSNILCFVKVFGGPVNFANGRSKDGARKMAEGLWVVRSPDLNLENDDKEEGHVGTVVKDNGEQTYDVFSDMVGKSTCRVGEGGKFDLHSLDNAPVGGSGNTGKVEDLRENGSGVGGRNTVPMRLETSGEANVNRVGCHGKVDQQCVEDVPGSSYYLEPSNFPVVGKVEKKREKSISMEKSPESLLNKGDKCVIDIPEEPLKELQRGHGGWSIRMSECIGEIGVVKNFPDDNTVEIEYKGKTYQFHAGAVRKVNEVKVGDVVQVLKDETKAILLQRNHGGWNDDIKKSLGKVGKVMKIDSDGDVAVAFGYQTWIYNPGLLIPVKEGNVDVLDDETDKESDEEDEDDFSSQNRDEKLQEGTNLTKLVAHLLLRKASGAQKPTVDPEQMFNACADGNIGAVNQLIQRNKDLVNSWHENLSPLMAAGHQGHENVVKLLLQNGARINASNKDGMTPLMVSIAGKETDSSICLIKNKADVNACNKQGRTPAHFTVQFELYSVLNTVLEAGASLNKQDVKGNTPLHEAIAKRSDRAVNIFLSHPQINLKLPNKQKHTPLMWAAMKGHEFAVERLIETKPSLVNAQKKDGYTALHIAAINDRQDSANILILKGEAQINLQNRQGLSPLHIAANEGYDKMAKLLIENGADMDLRDNDGDTPLHLALSGRRQTEGIGPLYGLSVNPNAQNQERYNIAVSMLQKGADYNIYNKRGNSPLEVCRNGQLKIDVTNFIQKNRSTSRPSTSRQSSRPPKGGRSPKPPKSRSGASRQCTSEAHALHKLLTELPILCARCKHSMADTRLHPCKHKVVCVDCSFKCHVCPLCKVPVSNRCNRKGRIQTDPCFVQ</sequence>
<evidence type="ECO:0000256" key="3">
    <source>
        <dbReference type="ARBA" id="ARBA00012483"/>
    </source>
</evidence>
<dbReference type="PANTHER" id="PTHR24202:SF4">
    <property type="entry name" value="E3 UBIQUITIN-PROTEIN LIGASE MIB2-RELATED"/>
    <property type="match status" value="1"/>
</dbReference>
<evidence type="ECO:0000256" key="9">
    <source>
        <dbReference type="ARBA" id="ARBA00022833"/>
    </source>
</evidence>
<dbReference type="GO" id="GO:0016567">
    <property type="term" value="P:protein ubiquitination"/>
    <property type="evidence" value="ECO:0007669"/>
    <property type="project" value="InterPro"/>
</dbReference>
<feature type="domain" description="RING-type" evidence="13">
    <location>
        <begin position="869"/>
        <end position="904"/>
    </location>
</feature>
<dbReference type="SUPFAM" id="SSF48403">
    <property type="entry name" value="Ankyrin repeat"/>
    <property type="match status" value="1"/>
</dbReference>
<comment type="catalytic activity">
    <reaction evidence="1">
        <text>S-ubiquitinyl-[E2 ubiquitin-conjugating enzyme]-L-cysteine + [acceptor protein]-L-lysine = [E2 ubiquitin-conjugating enzyme]-L-cysteine + N(6)-ubiquitinyl-[acceptor protein]-L-lysine.</text>
        <dbReference type="EC" id="2.3.2.27"/>
    </reaction>
</comment>
<keyword evidence="10" id="KW-0040">ANK repeat</keyword>
<dbReference type="EnsemblMetazoa" id="G21106.1">
    <property type="protein sequence ID" value="G21106.1:cds"/>
    <property type="gene ID" value="G21106"/>
</dbReference>